<feature type="non-terminal residue" evidence="2">
    <location>
        <position position="88"/>
    </location>
</feature>
<evidence type="ECO:0000259" key="1">
    <source>
        <dbReference type="PROSITE" id="PS51186"/>
    </source>
</evidence>
<sequence>METDLKFRPFRSPADPGWDEAWAIYQNSFPQKEIRSLEDHLQALSDPHYTADGIWSDGRLIGILYYWTAPEYVYIEHLAISPDLRGAN</sequence>
<protein>
    <submittedName>
        <fullName evidence="2">Acetyltransferase, GNAT family</fullName>
    </submittedName>
</protein>
<dbReference type="SUPFAM" id="SSF55729">
    <property type="entry name" value="Acyl-CoA N-acyltransferases (Nat)"/>
    <property type="match status" value="1"/>
</dbReference>
<feature type="domain" description="N-acetyltransferase" evidence="1">
    <location>
        <begin position="5"/>
        <end position="88"/>
    </location>
</feature>
<comment type="caution">
    <text evidence="2">The sequence shown here is derived from an EMBL/GenBank/DDBJ whole genome shotgun (WGS) entry which is preliminary data.</text>
</comment>
<proteinExistence type="predicted"/>
<dbReference type="GO" id="GO:0016747">
    <property type="term" value="F:acyltransferase activity, transferring groups other than amino-acyl groups"/>
    <property type="evidence" value="ECO:0007669"/>
    <property type="project" value="InterPro"/>
</dbReference>
<dbReference type="InterPro" id="IPR000182">
    <property type="entry name" value="GNAT_dom"/>
</dbReference>
<dbReference type="EMBL" id="AJWY01005527">
    <property type="protein sequence ID" value="EKC69377.1"/>
    <property type="molecule type" value="Genomic_DNA"/>
</dbReference>
<keyword evidence="2" id="KW-0808">Transferase</keyword>
<dbReference type="AlphaFoldDB" id="K1T880"/>
<dbReference type="PROSITE" id="PS51186">
    <property type="entry name" value="GNAT"/>
    <property type="match status" value="1"/>
</dbReference>
<dbReference type="Pfam" id="PF00583">
    <property type="entry name" value="Acetyltransf_1"/>
    <property type="match status" value="1"/>
</dbReference>
<gene>
    <name evidence="2" type="ORF">LEA_08326</name>
</gene>
<name>K1T880_9ZZZZ</name>
<organism evidence="2">
    <name type="scientific">human gut metagenome</name>
    <dbReference type="NCBI Taxonomy" id="408170"/>
    <lineage>
        <taxon>unclassified sequences</taxon>
        <taxon>metagenomes</taxon>
        <taxon>organismal metagenomes</taxon>
    </lineage>
</organism>
<dbReference type="InterPro" id="IPR016181">
    <property type="entry name" value="Acyl_CoA_acyltransferase"/>
</dbReference>
<evidence type="ECO:0000313" key="2">
    <source>
        <dbReference type="EMBL" id="EKC69377.1"/>
    </source>
</evidence>
<dbReference type="Gene3D" id="3.40.630.30">
    <property type="match status" value="1"/>
</dbReference>
<reference evidence="2" key="1">
    <citation type="journal article" date="2013" name="Environ. Microbiol.">
        <title>Microbiota from the distal guts of lean and obese adolescents exhibit partial functional redundancy besides clear differences in community structure.</title>
        <authorList>
            <person name="Ferrer M."/>
            <person name="Ruiz A."/>
            <person name="Lanza F."/>
            <person name="Haange S.B."/>
            <person name="Oberbach A."/>
            <person name="Till H."/>
            <person name="Bargiela R."/>
            <person name="Campoy C."/>
            <person name="Segura M.T."/>
            <person name="Richter M."/>
            <person name="von Bergen M."/>
            <person name="Seifert J."/>
            <person name="Suarez A."/>
        </authorList>
    </citation>
    <scope>NUCLEOTIDE SEQUENCE</scope>
</reference>
<accession>K1T880</accession>